<dbReference type="VEuPathDB" id="FungiDB:MAPG_03297"/>
<dbReference type="EnsemblFungi" id="MAPG_03297T0">
    <property type="protein sequence ID" value="MAPG_03297T0"/>
    <property type="gene ID" value="MAPG_03297"/>
</dbReference>
<organism evidence="2 3">
    <name type="scientific">Magnaporthiopsis poae (strain ATCC 64411 / 73-15)</name>
    <name type="common">Kentucky bluegrass fungus</name>
    <name type="synonym">Magnaporthe poae</name>
    <dbReference type="NCBI Taxonomy" id="644358"/>
    <lineage>
        <taxon>Eukaryota</taxon>
        <taxon>Fungi</taxon>
        <taxon>Dikarya</taxon>
        <taxon>Ascomycota</taxon>
        <taxon>Pezizomycotina</taxon>
        <taxon>Sordariomycetes</taxon>
        <taxon>Sordariomycetidae</taxon>
        <taxon>Magnaporthales</taxon>
        <taxon>Magnaporthaceae</taxon>
        <taxon>Magnaporthiopsis</taxon>
    </lineage>
</organism>
<proteinExistence type="predicted"/>
<keyword evidence="3" id="KW-1185">Reference proteome</keyword>
<dbReference type="Proteomes" id="UP000011715">
    <property type="component" value="Unassembled WGS sequence"/>
</dbReference>
<evidence type="ECO:0000313" key="2">
    <source>
        <dbReference type="EnsemblFungi" id="MAPG_03297T0"/>
    </source>
</evidence>
<evidence type="ECO:0000313" key="1">
    <source>
        <dbReference type="EMBL" id="KLU84252.1"/>
    </source>
</evidence>
<dbReference type="EMBL" id="GL876967">
    <property type="protein sequence ID" value="KLU84252.1"/>
    <property type="molecule type" value="Genomic_DNA"/>
</dbReference>
<dbReference type="EMBL" id="ADBL01000791">
    <property type="status" value="NOT_ANNOTATED_CDS"/>
    <property type="molecule type" value="Genomic_DNA"/>
</dbReference>
<reference evidence="1" key="1">
    <citation type="submission" date="2010-05" db="EMBL/GenBank/DDBJ databases">
        <title>The Genome Sequence of Magnaporthe poae strain ATCC 64411.</title>
        <authorList>
            <consortium name="The Broad Institute Genome Sequencing Platform"/>
            <consortium name="Broad Institute Genome Sequencing Center for Infectious Disease"/>
            <person name="Ma L.-J."/>
            <person name="Dead R."/>
            <person name="Young S."/>
            <person name="Zeng Q."/>
            <person name="Koehrsen M."/>
            <person name="Alvarado L."/>
            <person name="Berlin A."/>
            <person name="Chapman S.B."/>
            <person name="Chen Z."/>
            <person name="Freedman E."/>
            <person name="Gellesch M."/>
            <person name="Goldberg J."/>
            <person name="Griggs A."/>
            <person name="Gujja S."/>
            <person name="Heilman E.R."/>
            <person name="Heiman D."/>
            <person name="Hepburn T."/>
            <person name="Howarth C."/>
            <person name="Jen D."/>
            <person name="Larson L."/>
            <person name="Mehta T."/>
            <person name="Neiman D."/>
            <person name="Pearson M."/>
            <person name="Roberts A."/>
            <person name="Saif S."/>
            <person name="Shea T."/>
            <person name="Shenoy N."/>
            <person name="Sisk P."/>
            <person name="Stolte C."/>
            <person name="Sykes S."/>
            <person name="Walk T."/>
            <person name="White J."/>
            <person name="Yandava C."/>
            <person name="Haas B."/>
            <person name="Nusbaum C."/>
            <person name="Birren B."/>
        </authorList>
    </citation>
    <scope>NUCLEOTIDE SEQUENCE</scope>
    <source>
        <strain evidence="1">ATCC 64411</strain>
    </source>
</reference>
<dbReference type="AlphaFoldDB" id="A0A0C4DTM6"/>
<reference evidence="3" key="2">
    <citation type="submission" date="2010-05" db="EMBL/GenBank/DDBJ databases">
        <title>The genome sequence of Magnaporthe poae strain ATCC 64411.</title>
        <authorList>
            <person name="Ma L.-J."/>
            <person name="Dead R."/>
            <person name="Young S."/>
            <person name="Zeng Q."/>
            <person name="Koehrsen M."/>
            <person name="Alvarado L."/>
            <person name="Berlin A."/>
            <person name="Chapman S.B."/>
            <person name="Chen Z."/>
            <person name="Freedman E."/>
            <person name="Gellesch M."/>
            <person name="Goldberg J."/>
            <person name="Griggs A."/>
            <person name="Gujja S."/>
            <person name="Heilman E.R."/>
            <person name="Heiman D."/>
            <person name="Hepburn T."/>
            <person name="Howarth C."/>
            <person name="Jen D."/>
            <person name="Larson L."/>
            <person name="Mehta T."/>
            <person name="Neiman D."/>
            <person name="Pearson M."/>
            <person name="Roberts A."/>
            <person name="Saif S."/>
            <person name="Shea T."/>
            <person name="Shenoy N."/>
            <person name="Sisk P."/>
            <person name="Stolte C."/>
            <person name="Sykes S."/>
            <person name="Walk T."/>
            <person name="White J."/>
            <person name="Yandava C."/>
            <person name="Haas B."/>
            <person name="Nusbaum C."/>
            <person name="Birren B."/>
        </authorList>
    </citation>
    <scope>NUCLEOTIDE SEQUENCE [LARGE SCALE GENOMIC DNA]</scope>
    <source>
        <strain evidence="3">ATCC 64411 / 73-15</strain>
    </source>
</reference>
<gene>
    <name evidence="1" type="ORF">MAPG_03297</name>
</gene>
<protein>
    <submittedName>
        <fullName evidence="1 2">Uncharacterized protein</fullName>
    </submittedName>
</protein>
<sequence>MSLADIALALRLQGKNHHRRWRVMTSGHARRWDAAVNLSRGAGGGRMGPAQLLQVDSRLVLSGPARQAGGRAHLDWRQSCKLIPAWLDRMLLCCGLSGLGQGQGHLDFSWRRKDEQGYVHSCSTGQLAEAFVAPRHANGKASY</sequence>
<reference evidence="2" key="4">
    <citation type="journal article" date="2015" name="G3 (Bethesda)">
        <title>Genome sequences of three phytopathogenic species of the Magnaporthaceae family of fungi.</title>
        <authorList>
            <person name="Okagaki L.H."/>
            <person name="Nunes C.C."/>
            <person name="Sailsbery J."/>
            <person name="Clay B."/>
            <person name="Brown D."/>
            <person name="John T."/>
            <person name="Oh Y."/>
            <person name="Young N."/>
            <person name="Fitzgerald M."/>
            <person name="Haas B.J."/>
            <person name="Zeng Q."/>
            <person name="Young S."/>
            <person name="Adiconis X."/>
            <person name="Fan L."/>
            <person name="Levin J.Z."/>
            <person name="Mitchell T.K."/>
            <person name="Okubara P.A."/>
            <person name="Farman M.L."/>
            <person name="Kohn L.M."/>
            <person name="Birren B."/>
            <person name="Ma L.-J."/>
            <person name="Dean R.A."/>
        </authorList>
    </citation>
    <scope>NUCLEOTIDE SEQUENCE</scope>
    <source>
        <strain evidence="2">ATCC 64411 / 73-15</strain>
    </source>
</reference>
<accession>A0A0C4DTM6</accession>
<reference evidence="2" key="5">
    <citation type="submission" date="2015-06" db="UniProtKB">
        <authorList>
            <consortium name="EnsemblFungi"/>
        </authorList>
    </citation>
    <scope>IDENTIFICATION</scope>
    <source>
        <strain evidence="2">ATCC 64411</strain>
    </source>
</reference>
<reference evidence="1" key="3">
    <citation type="submission" date="2011-03" db="EMBL/GenBank/DDBJ databases">
        <title>Annotation of Magnaporthe poae ATCC 64411.</title>
        <authorList>
            <person name="Ma L.-J."/>
            <person name="Dead R."/>
            <person name="Young S.K."/>
            <person name="Zeng Q."/>
            <person name="Gargeya S."/>
            <person name="Fitzgerald M."/>
            <person name="Haas B."/>
            <person name="Abouelleil A."/>
            <person name="Alvarado L."/>
            <person name="Arachchi H.M."/>
            <person name="Berlin A."/>
            <person name="Brown A."/>
            <person name="Chapman S.B."/>
            <person name="Chen Z."/>
            <person name="Dunbar C."/>
            <person name="Freedman E."/>
            <person name="Gearin G."/>
            <person name="Gellesch M."/>
            <person name="Goldberg J."/>
            <person name="Griggs A."/>
            <person name="Gujja S."/>
            <person name="Heiman D."/>
            <person name="Howarth C."/>
            <person name="Larson L."/>
            <person name="Lui A."/>
            <person name="MacDonald P.J.P."/>
            <person name="Mehta T."/>
            <person name="Montmayeur A."/>
            <person name="Murphy C."/>
            <person name="Neiman D."/>
            <person name="Pearson M."/>
            <person name="Priest M."/>
            <person name="Roberts A."/>
            <person name="Saif S."/>
            <person name="Shea T."/>
            <person name="Shenoy N."/>
            <person name="Sisk P."/>
            <person name="Stolte C."/>
            <person name="Sykes S."/>
            <person name="Yandava C."/>
            <person name="Wortman J."/>
            <person name="Nusbaum C."/>
            <person name="Birren B."/>
        </authorList>
    </citation>
    <scope>NUCLEOTIDE SEQUENCE</scope>
    <source>
        <strain evidence="1">ATCC 64411</strain>
    </source>
</reference>
<evidence type="ECO:0000313" key="3">
    <source>
        <dbReference type="Proteomes" id="UP000011715"/>
    </source>
</evidence>
<name>A0A0C4DTM6_MAGP6</name>